<dbReference type="EMBL" id="JAAVJR010000010">
    <property type="protein sequence ID" value="NJW53999.1"/>
    <property type="molecule type" value="Genomic_DNA"/>
</dbReference>
<accession>A0ABX1D2V5</accession>
<evidence type="ECO:0000313" key="2">
    <source>
        <dbReference type="Proteomes" id="UP000703674"/>
    </source>
</evidence>
<keyword evidence="2" id="KW-1185">Reference proteome</keyword>
<reference evidence="1 2" key="1">
    <citation type="submission" date="2020-03" db="EMBL/GenBank/DDBJ databases">
        <title>Salinimicrobium sp. nov, isolated from SCS.</title>
        <authorList>
            <person name="Cao W.R."/>
        </authorList>
    </citation>
    <scope>NUCLEOTIDE SEQUENCE [LARGE SCALE GENOMIC DNA]</scope>
    <source>
        <strain evidence="2">J15B91</strain>
    </source>
</reference>
<name>A0ABX1D2V5_9FLAO</name>
<evidence type="ECO:0000313" key="1">
    <source>
        <dbReference type="EMBL" id="NJW53999.1"/>
    </source>
</evidence>
<dbReference type="Pfam" id="PF16148">
    <property type="entry name" value="DUF4856"/>
    <property type="match status" value="1"/>
</dbReference>
<proteinExistence type="predicted"/>
<protein>
    <submittedName>
        <fullName evidence="1">DUF4856 domain-containing protein</fullName>
    </submittedName>
</protein>
<sequence length="401" mass="43516">MKKALFAALVGGIAFTSCSTDDDSVIPTNKVDVPETYSFTRDEQSTVSFDGQTTRLLMAGDLTAGFMTPEATEEELSNMFSNENNPFSDEALNTSSKSVKSKVAASTLYFGSNTVESNAIKDTFESWITEQATEVFPNWEVLAEAGVAGQIAQGDKTRYVNAKGIELNQLFAKSLIGALLTDQILNNYLSQSVLDEGDNVENNNNAVTEEGKSYTTMEHKWDEAYGYLVGHPSVSGADPMISLSSNEDRLLFNYLQSVNSDSDFAGIAEETFEAFKVGRAAIVAGDYELRDEQVAIIRENLSLVSAVRAIHYLQGGKVAIQNEDMGAAFHELSEGLGFLYSLRFTHNPATGEPYLAPEVIFGFQEQLMAGNGFWDVTPETLDSISEAIATAFGITVAQAAE</sequence>
<dbReference type="RefSeq" id="WP_168139089.1">
    <property type="nucleotide sequence ID" value="NZ_JAAVJR010000010.1"/>
</dbReference>
<organism evidence="1 2">
    <name type="scientific">Salinimicrobium oceani</name>
    <dbReference type="NCBI Taxonomy" id="2722702"/>
    <lineage>
        <taxon>Bacteria</taxon>
        <taxon>Pseudomonadati</taxon>
        <taxon>Bacteroidota</taxon>
        <taxon>Flavobacteriia</taxon>
        <taxon>Flavobacteriales</taxon>
        <taxon>Flavobacteriaceae</taxon>
        <taxon>Salinimicrobium</taxon>
    </lineage>
</organism>
<comment type="caution">
    <text evidence="1">The sequence shown here is derived from an EMBL/GenBank/DDBJ whole genome shotgun (WGS) entry which is preliminary data.</text>
</comment>
<dbReference type="InterPro" id="IPR032331">
    <property type="entry name" value="DUF4856"/>
</dbReference>
<dbReference type="PROSITE" id="PS51257">
    <property type="entry name" value="PROKAR_LIPOPROTEIN"/>
    <property type="match status" value="1"/>
</dbReference>
<gene>
    <name evidence="1" type="ORF">HC175_13850</name>
</gene>
<dbReference type="Proteomes" id="UP000703674">
    <property type="component" value="Unassembled WGS sequence"/>
</dbReference>